<organism evidence="2 3">
    <name type="scientific">Aphidius gifuensis</name>
    <name type="common">Parasitoid wasp</name>
    <dbReference type="NCBI Taxonomy" id="684658"/>
    <lineage>
        <taxon>Eukaryota</taxon>
        <taxon>Metazoa</taxon>
        <taxon>Ecdysozoa</taxon>
        <taxon>Arthropoda</taxon>
        <taxon>Hexapoda</taxon>
        <taxon>Insecta</taxon>
        <taxon>Pterygota</taxon>
        <taxon>Neoptera</taxon>
        <taxon>Endopterygota</taxon>
        <taxon>Hymenoptera</taxon>
        <taxon>Apocrita</taxon>
        <taxon>Ichneumonoidea</taxon>
        <taxon>Braconidae</taxon>
        <taxon>Aphidiinae</taxon>
        <taxon>Aphidius</taxon>
    </lineage>
</organism>
<gene>
    <name evidence="2" type="ORF">HCN44_000468</name>
</gene>
<dbReference type="AlphaFoldDB" id="A0A835CQX5"/>
<name>A0A835CQX5_APHGI</name>
<feature type="coiled-coil region" evidence="1">
    <location>
        <begin position="94"/>
        <end position="128"/>
    </location>
</feature>
<evidence type="ECO:0000256" key="1">
    <source>
        <dbReference type="SAM" id="Coils"/>
    </source>
</evidence>
<proteinExistence type="predicted"/>
<comment type="caution">
    <text evidence="2">The sequence shown here is derived from an EMBL/GenBank/DDBJ whole genome shotgun (WGS) entry which is preliminary data.</text>
</comment>
<evidence type="ECO:0000313" key="3">
    <source>
        <dbReference type="Proteomes" id="UP000639338"/>
    </source>
</evidence>
<sequence>MNERAELAEEAKNKMNEGLIKIIDVFKVIINDNVIDYDLCIKLKQLHYKIFQLHDYQKKKDAKIIHQILLVGDPSMRITTNNNNDEYDGSLDSSIEESKELQDMENEIKSLQSEKEQLLKLLEKTQMHQ</sequence>
<accession>A0A835CQX5</accession>
<reference evidence="2 3" key="1">
    <citation type="submission" date="2020-08" db="EMBL/GenBank/DDBJ databases">
        <title>Aphidius gifuensis genome sequencing and assembly.</title>
        <authorList>
            <person name="Du Z."/>
        </authorList>
    </citation>
    <scope>NUCLEOTIDE SEQUENCE [LARGE SCALE GENOMIC DNA]</scope>
    <source>
        <strain evidence="2">YNYX2018</strain>
        <tissue evidence="2">Adults</tissue>
    </source>
</reference>
<dbReference type="Proteomes" id="UP000639338">
    <property type="component" value="Unassembled WGS sequence"/>
</dbReference>
<protein>
    <submittedName>
        <fullName evidence="2">Uncharacterized protein</fullName>
    </submittedName>
</protein>
<keyword evidence="3" id="KW-1185">Reference proteome</keyword>
<dbReference type="EMBL" id="JACMRX010000004">
    <property type="protein sequence ID" value="KAF7990663.1"/>
    <property type="molecule type" value="Genomic_DNA"/>
</dbReference>
<evidence type="ECO:0000313" key="2">
    <source>
        <dbReference type="EMBL" id="KAF7990663.1"/>
    </source>
</evidence>
<dbReference type="OrthoDB" id="3176171at2759"/>
<keyword evidence="1" id="KW-0175">Coiled coil</keyword>